<reference evidence="3 4" key="1">
    <citation type="submission" date="2016-02" db="EMBL/GenBank/DDBJ databases">
        <title>Draft genome sequence of Hydrogenophaga sp. LPB0072.</title>
        <authorList>
            <person name="Shin S.-K."/>
            <person name="Yi H."/>
        </authorList>
    </citation>
    <scope>NUCLEOTIDE SEQUENCE [LARGE SCALE GENOMIC DNA]</scope>
    <source>
        <strain evidence="3 4">LPB0072</strain>
    </source>
</reference>
<dbReference type="AlphaFoldDB" id="A0A167H066"/>
<dbReference type="Proteomes" id="UP000185680">
    <property type="component" value="Chromosome"/>
</dbReference>
<dbReference type="EMBL" id="LVWD01000034">
    <property type="protein sequence ID" value="OAD40088.1"/>
    <property type="molecule type" value="Genomic_DNA"/>
</dbReference>
<dbReference type="InterPro" id="IPR009081">
    <property type="entry name" value="PP-bd_ACP"/>
</dbReference>
<evidence type="ECO:0000259" key="1">
    <source>
        <dbReference type="PROSITE" id="PS50075"/>
    </source>
</evidence>
<dbReference type="Proteomes" id="UP000185657">
    <property type="component" value="Unassembled WGS sequence"/>
</dbReference>
<feature type="domain" description="Carrier" evidence="1">
    <location>
        <begin position="4"/>
        <end position="86"/>
    </location>
</feature>
<evidence type="ECO:0000313" key="2">
    <source>
        <dbReference type="EMBL" id="AOW12903.1"/>
    </source>
</evidence>
<dbReference type="PROSITE" id="PS50075">
    <property type="entry name" value="CARRIER"/>
    <property type="match status" value="1"/>
</dbReference>
<gene>
    <name evidence="2" type="ORF">LPB072_08665</name>
    <name evidence="3" type="ORF">LPB72_18160</name>
</gene>
<keyword evidence="4" id="KW-1185">Reference proteome</keyword>
<protein>
    <submittedName>
        <fullName evidence="2">Acyl carrier protein</fullName>
    </submittedName>
</protein>
<dbReference type="KEGG" id="hyl:LPB072_08665"/>
<accession>A0A167H066</accession>
<dbReference type="EMBL" id="CP017476">
    <property type="protein sequence ID" value="AOW12903.1"/>
    <property type="molecule type" value="Genomic_DNA"/>
</dbReference>
<dbReference type="STRING" id="1763535.LPB072_08665"/>
<sequence>MRNEPFFSALKALVLEAAEKPEPPGGLLDDEPLFGSKARVDFDSLDALQISMAIQKRYGVRMNDSKETRRAMETIAHLAAHLQKQTGQENPGATAVS</sequence>
<proteinExistence type="predicted"/>
<name>A0A167H066_9BURK</name>
<reference evidence="2 5" key="2">
    <citation type="submission" date="2016-10" db="EMBL/GenBank/DDBJ databases">
        <title>Hydorgenophaga sp. LPB0072 isolated from gastropod.</title>
        <authorList>
            <person name="Kim E."/>
            <person name="Yi H."/>
        </authorList>
    </citation>
    <scope>NUCLEOTIDE SEQUENCE [LARGE SCALE GENOMIC DNA]</scope>
    <source>
        <strain evidence="2 5">LPB0072</strain>
    </source>
</reference>
<dbReference type="Gene3D" id="1.10.1200.10">
    <property type="entry name" value="ACP-like"/>
    <property type="match status" value="1"/>
</dbReference>
<evidence type="ECO:0000313" key="4">
    <source>
        <dbReference type="Proteomes" id="UP000185657"/>
    </source>
</evidence>
<dbReference type="SUPFAM" id="SSF47336">
    <property type="entry name" value="ACP-like"/>
    <property type="match status" value="1"/>
</dbReference>
<dbReference type="RefSeq" id="WP_066094214.1">
    <property type="nucleotide sequence ID" value="NZ_CP017476.1"/>
</dbReference>
<dbReference type="InterPro" id="IPR036736">
    <property type="entry name" value="ACP-like_sf"/>
</dbReference>
<evidence type="ECO:0000313" key="3">
    <source>
        <dbReference type="EMBL" id="OAD40088.1"/>
    </source>
</evidence>
<dbReference type="OrthoDB" id="5432342at2"/>
<evidence type="ECO:0000313" key="5">
    <source>
        <dbReference type="Proteomes" id="UP000185680"/>
    </source>
</evidence>
<organism evidence="2 5">
    <name type="scientific">Hydrogenophaga crassostreae</name>
    <dbReference type="NCBI Taxonomy" id="1763535"/>
    <lineage>
        <taxon>Bacteria</taxon>
        <taxon>Pseudomonadati</taxon>
        <taxon>Pseudomonadota</taxon>
        <taxon>Betaproteobacteria</taxon>
        <taxon>Burkholderiales</taxon>
        <taxon>Comamonadaceae</taxon>
        <taxon>Hydrogenophaga</taxon>
    </lineage>
</organism>